<dbReference type="CDD" id="cd16618">
    <property type="entry name" value="mRING-HC-C4C4_CNOT4"/>
    <property type="match status" value="1"/>
</dbReference>
<feature type="region of interest" description="Disordered" evidence="13">
    <location>
        <begin position="400"/>
        <end position="516"/>
    </location>
</feature>
<keyword evidence="6 11" id="KW-0694">RNA-binding</keyword>
<dbReference type="Pfam" id="PF00076">
    <property type="entry name" value="RRM_1"/>
    <property type="match status" value="1"/>
</dbReference>
<evidence type="ECO:0000256" key="10">
    <source>
        <dbReference type="ARBA" id="ARBA00023242"/>
    </source>
</evidence>
<dbReference type="GO" id="GO:0030015">
    <property type="term" value="C:CCR4-NOT core complex"/>
    <property type="evidence" value="ECO:0007669"/>
    <property type="project" value="UniProtKB-ARBA"/>
</dbReference>
<feature type="domain" description="RRM" evidence="15">
    <location>
        <begin position="123"/>
        <end position="208"/>
    </location>
</feature>
<dbReference type="GO" id="GO:0000956">
    <property type="term" value="P:nuclear-transcribed mRNA catabolic process"/>
    <property type="evidence" value="ECO:0007669"/>
    <property type="project" value="UniProtKB-ARBA"/>
</dbReference>
<keyword evidence="9" id="KW-0804">Transcription</keyword>
<gene>
    <name evidence="17" type="primary">NOT4</name>
    <name evidence="17" type="ORF">LTR78_001851</name>
</gene>
<feature type="zinc finger region" description="C3H1-type" evidence="12">
    <location>
        <begin position="205"/>
        <end position="232"/>
    </location>
</feature>
<dbReference type="EC" id="2.3.2.27" evidence="17"/>
<dbReference type="SUPFAM" id="SSF54928">
    <property type="entry name" value="RNA-binding domain, RBD"/>
    <property type="match status" value="1"/>
</dbReference>
<dbReference type="GO" id="GO:0016567">
    <property type="term" value="P:protein ubiquitination"/>
    <property type="evidence" value="ECO:0007669"/>
    <property type="project" value="TreeGrafter"/>
</dbReference>
<comment type="subcellular location">
    <subcellularLocation>
        <location evidence="1">Nucleus</location>
    </subcellularLocation>
</comment>
<dbReference type="Proteomes" id="UP001274830">
    <property type="component" value="Unassembled WGS sequence"/>
</dbReference>
<keyword evidence="10" id="KW-0539">Nucleus</keyword>
<feature type="domain" description="RING-type" evidence="14">
    <location>
        <begin position="18"/>
        <end position="61"/>
    </location>
</feature>
<evidence type="ECO:0000256" key="11">
    <source>
        <dbReference type="PROSITE-ProRule" id="PRU00176"/>
    </source>
</evidence>
<keyword evidence="18" id="KW-1185">Reference proteome</keyword>
<dbReference type="InterPro" id="IPR039515">
    <property type="entry name" value="NOT4_mRING-HC-C4C4"/>
</dbReference>
<evidence type="ECO:0000256" key="2">
    <source>
        <dbReference type="ARBA" id="ARBA00022491"/>
    </source>
</evidence>
<name>A0AAE0WVE6_9PEZI</name>
<evidence type="ECO:0000256" key="9">
    <source>
        <dbReference type="ARBA" id="ARBA00023163"/>
    </source>
</evidence>
<keyword evidence="8" id="KW-0175">Coiled coil</keyword>
<dbReference type="RefSeq" id="XP_064694944.1">
    <property type="nucleotide sequence ID" value="XM_064837621.1"/>
</dbReference>
<dbReference type="FunFam" id="3.30.70.330:FF:000257">
    <property type="entry name" value="CCR4-NOT core complex subunit Not4"/>
    <property type="match status" value="1"/>
</dbReference>
<keyword evidence="3 12" id="KW-0479">Metal-binding</keyword>
<keyword evidence="5 12" id="KW-0862">Zinc</keyword>
<dbReference type="SUPFAM" id="SSF57850">
    <property type="entry name" value="RING/U-box"/>
    <property type="match status" value="1"/>
</dbReference>
<feature type="compositionally biased region" description="Polar residues" evidence="13">
    <location>
        <begin position="501"/>
        <end position="512"/>
    </location>
</feature>
<evidence type="ECO:0000259" key="16">
    <source>
        <dbReference type="PROSITE" id="PS50103"/>
    </source>
</evidence>
<feature type="compositionally biased region" description="Polar residues" evidence="13">
    <location>
        <begin position="675"/>
        <end position="684"/>
    </location>
</feature>
<feature type="compositionally biased region" description="Polar residues" evidence="13">
    <location>
        <begin position="294"/>
        <end position="318"/>
    </location>
</feature>
<dbReference type="GO" id="GO:0005634">
    <property type="term" value="C:nucleus"/>
    <property type="evidence" value="ECO:0007669"/>
    <property type="project" value="UniProtKB-SubCell"/>
</dbReference>
<dbReference type="Gene3D" id="3.30.40.10">
    <property type="entry name" value="Zinc/RING finger domain, C3HC4 (zinc finger)"/>
    <property type="match status" value="1"/>
</dbReference>
<keyword evidence="2" id="KW-0678">Repressor</keyword>
<dbReference type="Pfam" id="PF14570">
    <property type="entry name" value="zf-RING_4"/>
    <property type="match status" value="1"/>
</dbReference>
<feature type="compositionally biased region" description="Low complexity" evidence="13">
    <location>
        <begin position="658"/>
        <end position="674"/>
    </location>
</feature>
<proteinExistence type="predicted"/>
<feature type="region of interest" description="Disordered" evidence="13">
    <location>
        <begin position="629"/>
        <end position="724"/>
    </location>
</feature>
<evidence type="ECO:0000259" key="14">
    <source>
        <dbReference type="PROSITE" id="PS50089"/>
    </source>
</evidence>
<sequence length="769" mass="83005">MSRTQQDQFIDDEEEETCPLCVEELSFDDKNFKPCPCGYQICHFCWNNIKSTMNGLCPACRRPYNDENIQYKALTADEIAAYKARQAQKTRRNQAVQLKEKQKAEADHLSRKHLSGMRVVQKNLVYVTGLNPTAQEDQLLQTLRGDQYFGQYGKIVKIVVSKAKDPSQLQSVGVYVTYEQKEDAAQCITAVNGSKNGERTLRAQFGTTKYCSAYLRGETCTNKQCMFLHEPGEAGESFSRADLSALNAGSSQQGGSRPPPPQSQQPVASAAQPMERQASDQSRSPTTDRPGLPSTASWASKPLQQPSRNESRSTSGTMDSPAPSKATPAPVAEEPEPLVTELQTTTSTITAAPRQPRPRKPKTISPFEELVRNLSIDNFKFTFSMAGLPEADVAIVNNYPPLFDNNGGAKRRQRRQREEEQRRMELEAQAFQQPPPADEDDNPEMSGSLQLGGEPEERQALGQSNTMRPPGQDGGLDPRFQFGDVSSPSTSSPQPQLPGSFMNQQATFSQPSHLPGHVRGVSRFSFANDTSPSTNVKPVANQKLMNQQTSIMPQAGGFGNATQQQQFFTSNVQGPPPGLKTAGTPPVSGTMTFGQGHGFATGGLQYGSGTAAGRNASEEMMRNLLRGNREGSAQRESNGFLQSPPNHYSSASSVASGFPQQQQSQQAFPSASQQNNPNYASSVFSDGEKSNNGRLGKKKSKKHARQGHGNTGSSASSGFDGASTVDQHTLQGRFQAAAAGMSAAGAYNGSGAGYIHGTGGAGAGYGARW</sequence>
<accession>A0AAE0WVE6</accession>
<dbReference type="EMBL" id="JAUTXT010000004">
    <property type="protein sequence ID" value="KAK3678553.1"/>
    <property type="molecule type" value="Genomic_DNA"/>
</dbReference>
<dbReference type="PROSITE" id="PS50103">
    <property type="entry name" value="ZF_C3H1"/>
    <property type="match status" value="1"/>
</dbReference>
<comment type="caution">
    <text evidence="17">The sequence shown here is derived from an EMBL/GenBank/DDBJ whole genome shotgun (WGS) entry which is preliminary data.</text>
</comment>
<evidence type="ECO:0000256" key="8">
    <source>
        <dbReference type="ARBA" id="ARBA00023054"/>
    </source>
</evidence>
<dbReference type="SMART" id="SM00361">
    <property type="entry name" value="RRM_1"/>
    <property type="match status" value="1"/>
</dbReference>
<evidence type="ECO:0000256" key="4">
    <source>
        <dbReference type="ARBA" id="ARBA00022771"/>
    </source>
</evidence>
<dbReference type="PANTHER" id="PTHR12603">
    <property type="entry name" value="CCR4-NOT TRANSCRIPTION COMPLEX RELATED"/>
    <property type="match status" value="1"/>
</dbReference>
<feature type="compositionally biased region" description="Low complexity" evidence="13">
    <location>
        <begin position="264"/>
        <end position="273"/>
    </location>
</feature>
<feature type="compositionally biased region" description="Low complexity" evidence="13">
    <location>
        <begin position="712"/>
        <end position="723"/>
    </location>
</feature>
<reference evidence="17" key="1">
    <citation type="submission" date="2023-07" db="EMBL/GenBank/DDBJ databases">
        <title>Black Yeasts Isolated from many extreme environments.</title>
        <authorList>
            <person name="Coleine C."/>
            <person name="Stajich J.E."/>
            <person name="Selbmann L."/>
        </authorList>
    </citation>
    <scope>NUCLEOTIDE SEQUENCE</scope>
    <source>
        <strain evidence="17">CCFEE 5485</strain>
    </source>
</reference>
<dbReference type="PROSITE" id="PS50102">
    <property type="entry name" value="RRM"/>
    <property type="match status" value="1"/>
</dbReference>
<dbReference type="InterPro" id="IPR039780">
    <property type="entry name" value="Mot2"/>
</dbReference>
<feature type="compositionally biased region" description="Basic and acidic residues" evidence="13">
    <location>
        <begin position="416"/>
        <end position="426"/>
    </location>
</feature>
<evidence type="ECO:0000256" key="3">
    <source>
        <dbReference type="ARBA" id="ARBA00022723"/>
    </source>
</evidence>
<dbReference type="InterPro" id="IPR001841">
    <property type="entry name" value="Znf_RING"/>
</dbReference>
<organism evidence="17 18">
    <name type="scientific">Recurvomyces mirabilis</name>
    <dbReference type="NCBI Taxonomy" id="574656"/>
    <lineage>
        <taxon>Eukaryota</taxon>
        <taxon>Fungi</taxon>
        <taxon>Dikarya</taxon>
        <taxon>Ascomycota</taxon>
        <taxon>Pezizomycotina</taxon>
        <taxon>Dothideomycetes</taxon>
        <taxon>Dothideomycetidae</taxon>
        <taxon>Mycosphaerellales</taxon>
        <taxon>Teratosphaeriaceae</taxon>
        <taxon>Recurvomyces</taxon>
    </lineage>
</organism>
<evidence type="ECO:0000256" key="1">
    <source>
        <dbReference type="ARBA" id="ARBA00004123"/>
    </source>
</evidence>
<feature type="compositionally biased region" description="Polar residues" evidence="13">
    <location>
        <begin position="634"/>
        <end position="655"/>
    </location>
</feature>
<keyword evidence="4 12" id="KW-0863">Zinc-finger</keyword>
<dbReference type="SMART" id="SM00360">
    <property type="entry name" value="RRM"/>
    <property type="match status" value="1"/>
</dbReference>
<dbReference type="GO" id="GO:0010557">
    <property type="term" value="P:positive regulation of macromolecule biosynthetic process"/>
    <property type="evidence" value="ECO:0007669"/>
    <property type="project" value="UniProtKB-ARBA"/>
</dbReference>
<dbReference type="GO" id="GO:0051254">
    <property type="term" value="P:positive regulation of RNA metabolic process"/>
    <property type="evidence" value="ECO:0007669"/>
    <property type="project" value="UniProtKB-ARBA"/>
</dbReference>
<feature type="region of interest" description="Disordered" evidence="13">
    <location>
        <begin position="246"/>
        <end position="366"/>
    </location>
</feature>
<evidence type="ECO:0000313" key="18">
    <source>
        <dbReference type="Proteomes" id="UP001274830"/>
    </source>
</evidence>
<dbReference type="GO" id="GO:0003723">
    <property type="term" value="F:RNA binding"/>
    <property type="evidence" value="ECO:0007669"/>
    <property type="project" value="UniProtKB-UniRule"/>
</dbReference>
<evidence type="ECO:0000256" key="5">
    <source>
        <dbReference type="ARBA" id="ARBA00022833"/>
    </source>
</evidence>
<dbReference type="InterPro" id="IPR013083">
    <property type="entry name" value="Znf_RING/FYVE/PHD"/>
</dbReference>
<dbReference type="InterPro" id="IPR034261">
    <property type="entry name" value="CNOT4_RRM"/>
</dbReference>
<keyword evidence="7" id="KW-0805">Transcription regulation</keyword>
<evidence type="ECO:0000256" key="13">
    <source>
        <dbReference type="SAM" id="MobiDB-lite"/>
    </source>
</evidence>
<dbReference type="FunFam" id="3.30.40.10:FF:000006">
    <property type="entry name" value="CCR4-NOT transcription complex subunit 4"/>
    <property type="match status" value="1"/>
</dbReference>
<dbReference type="GeneID" id="89962159"/>
<dbReference type="GO" id="GO:0061630">
    <property type="term" value="F:ubiquitin protein ligase activity"/>
    <property type="evidence" value="ECO:0007669"/>
    <property type="project" value="UniProtKB-EC"/>
</dbReference>
<protein>
    <submittedName>
        <fullName evidence="17">Transcriptional repressor general negative regulator of transcription subunit 4</fullName>
        <ecNumber evidence="17">2.3.2.27</ecNumber>
    </submittedName>
</protein>
<dbReference type="AlphaFoldDB" id="A0AAE0WVE6"/>
<feature type="compositionally biased region" description="Basic residues" evidence="13">
    <location>
        <begin position="695"/>
        <end position="706"/>
    </location>
</feature>
<dbReference type="Gene3D" id="3.30.70.330">
    <property type="match status" value="1"/>
</dbReference>
<feature type="compositionally biased region" description="Low complexity" evidence="13">
    <location>
        <begin position="486"/>
        <end position="500"/>
    </location>
</feature>
<dbReference type="PANTHER" id="PTHR12603:SF0">
    <property type="entry name" value="CCR4-NOT TRANSCRIPTION COMPLEX SUBUNIT 4"/>
    <property type="match status" value="1"/>
</dbReference>
<dbReference type="GO" id="GO:0008270">
    <property type="term" value="F:zinc ion binding"/>
    <property type="evidence" value="ECO:0007669"/>
    <property type="project" value="UniProtKB-KW"/>
</dbReference>
<dbReference type="PROSITE" id="PS50089">
    <property type="entry name" value="ZF_RING_2"/>
    <property type="match status" value="1"/>
</dbReference>
<evidence type="ECO:0000259" key="15">
    <source>
        <dbReference type="PROSITE" id="PS50102"/>
    </source>
</evidence>
<evidence type="ECO:0000256" key="6">
    <source>
        <dbReference type="ARBA" id="ARBA00022884"/>
    </source>
</evidence>
<evidence type="ECO:0000256" key="7">
    <source>
        <dbReference type="ARBA" id="ARBA00023015"/>
    </source>
</evidence>
<keyword evidence="17" id="KW-0808">Transferase</keyword>
<dbReference type="InterPro" id="IPR000504">
    <property type="entry name" value="RRM_dom"/>
</dbReference>
<feature type="compositionally biased region" description="Low complexity" evidence="13">
    <location>
        <begin position="327"/>
        <end position="342"/>
    </location>
</feature>
<keyword evidence="17" id="KW-0012">Acyltransferase</keyword>
<dbReference type="InterPro" id="IPR035979">
    <property type="entry name" value="RBD_domain_sf"/>
</dbReference>
<dbReference type="InterPro" id="IPR000571">
    <property type="entry name" value="Znf_CCCH"/>
</dbReference>
<evidence type="ECO:0000256" key="12">
    <source>
        <dbReference type="PROSITE-ProRule" id="PRU00723"/>
    </source>
</evidence>
<evidence type="ECO:0000313" key="17">
    <source>
        <dbReference type="EMBL" id="KAK3678553.1"/>
    </source>
</evidence>
<dbReference type="InterPro" id="IPR003954">
    <property type="entry name" value="RRM_euk-type"/>
</dbReference>
<dbReference type="InterPro" id="IPR012677">
    <property type="entry name" value="Nucleotide-bd_a/b_plait_sf"/>
</dbReference>
<dbReference type="CDD" id="cd12438">
    <property type="entry name" value="RRM_CNOT4"/>
    <property type="match status" value="1"/>
</dbReference>
<feature type="domain" description="C3H1-type" evidence="16">
    <location>
        <begin position="205"/>
        <end position="232"/>
    </location>
</feature>